<dbReference type="Proteomes" id="UP001151760">
    <property type="component" value="Unassembled WGS sequence"/>
</dbReference>
<reference evidence="1" key="1">
    <citation type="journal article" date="2022" name="Int. J. Mol. Sci.">
        <title>Draft Genome of Tanacetum Coccineum: Genomic Comparison of Closely Related Tanacetum-Family Plants.</title>
        <authorList>
            <person name="Yamashiro T."/>
            <person name="Shiraishi A."/>
            <person name="Nakayama K."/>
            <person name="Satake H."/>
        </authorList>
    </citation>
    <scope>NUCLEOTIDE SEQUENCE</scope>
</reference>
<sequence length="179" mass="20668">MIGSLMYLTSSRPDLGFLVCMCARYQARPTKKYLHAVKWIFRYLKGTTNMGFWYSKDTNIALTAYADADHARCQDTRRSTSGSAQFLGDRLTVQEKLEMLCWWEDKRDRLQTAYADNLTRNQRDLPRDIPLDRIEVLRYDTKGVKVSKGIIQTKTELTLEQTQQGVSDEVLVSIEGVKE</sequence>
<proteinExistence type="predicted"/>
<name>A0ABQ5G0E9_9ASTR</name>
<reference evidence="1" key="2">
    <citation type="submission" date="2022-01" db="EMBL/GenBank/DDBJ databases">
        <authorList>
            <person name="Yamashiro T."/>
            <person name="Shiraishi A."/>
            <person name="Satake H."/>
            <person name="Nakayama K."/>
        </authorList>
    </citation>
    <scope>NUCLEOTIDE SEQUENCE</scope>
</reference>
<keyword evidence="2" id="KW-1185">Reference proteome</keyword>
<evidence type="ECO:0000313" key="2">
    <source>
        <dbReference type="Proteomes" id="UP001151760"/>
    </source>
</evidence>
<dbReference type="PANTHER" id="PTHR11439">
    <property type="entry name" value="GAG-POL-RELATED RETROTRANSPOSON"/>
    <property type="match status" value="1"/>
</dbReference>
<dbReference type="EMBL" id="BQNB010017955">
    <property type="protein sequence ID" value="GJT69073.1"/>
    <property type="molecule type" value="Genomic_DNA"/>
</dbReference>
<gene>
    <name evidence="1" type="ORF">Tco_1028359</name>
</gene>
<dbReference type="PANTHER" id="PTHR11439:SF509">
    <property type="entry name" value="RNA-DIRECTED DNA POLYMERASE"/>
    <property type="match status" value="1"/>
</dbReference>
<comment type="caution">
    <text evidence="1">The sequence shown here is derived from an EMBL/GenBank/DDBJ whole genome shotgun (WGS) entry which is preliminary data.</text>
</comment>
<evidence type="ECO:0000313" key="1">
    <source>
        <dbReference type="EMBL" id="GJT69073.1"/>
    </source>
</evidence>
<evidence type="ECO:0008006" key="3">
    <source>
        <dbReference type="Google" id="ProtNLM"/>
    </source>
</evidence>
<protein>
    <recommendedName>
        <fullName evidence="3">Reverse transcriptase Ty1/copia-type domain-containing protein</fullName>
    </recommendedName>
</protein>
<accession>A0ABQ5G0E9</accession>
<organism evidence="1 2">
    <name type="scientific">Tanacetum coccineum</name>
    <dbReference type="NCBI Taxonomy" id="301880"/>
    <lineage>
        <taxon>Eukaryota</taxon>
        <taxon>Viridiplantae</taxon>
        <taxon>Streptophyta</taxon>
        <taxon>Embryophyta</taxon>
        <taxon>Tracheophyta</taxon>
        <taxon>Spermatophyta</taxon>
        <taxon>Magnoliopsida</taxon>
        <taxon>eudicotyledons</taxon>
        <taxon>Gunneridae</taxon>
        <taxon>Pentapetalae</taxon>
        <taxon>asterids</taxon>
        <taxon>campanulids</taxon>
        <taxon>Asterales</taxon>
        <taxon>Asteraceae</taxon>
        <taxon>Asteroideae</taxon>
        <taxon>Anthemideae</taxon>
        <taxon>Anthemidinae</taxon>
        <taxon>Tanacetum</taxon>
    </lineage>
</organism>